<feature type="signal peptide" evidence="1">
    <location>
        <begin position="1"/>
        <end position="23"/>
    </location>
</feature>
<organism evidence="2 3">
    <name type="scientific">Dasania phycosphaerae</name>
    <dbReference type="NCBI Taxonomy" id="2950436"/>
    <lineage>
        <taxon>Bacteria</taxon>
        <taxon>Pseudomonadati</taxon>
        <taxon>Pseudomonadota</taxon>
        <taxon>Gammaproteobacteria</taxon>
        <taxon>Cellvibrionales</taxon>
        <taxon>Spongiibacteraceae</taxon>
        <taxon>Dasania</taxon>
    </lineage>
</organism>
<keyword evidence="1" id="KW-0732">Signal</keyword>
<evidence type="ECO:0000256" key="1">
    <source>
        <dbReference type="SAM" id="SignalP"/>
    </source>
</evidence>
<sequence length="119" mass="13274">MTKHWISYLLIALIACQSVLAFADNHETLSTFPATPFASDYDQTDIVQSELQVNEIDAKNSARLVNIDNCDHCGFCHHGQLVHSLVSFSSSPNTPLFKTQYTDAIPNGPLFSFYRPPQV</sequence>
<reference evidence="2 3" key="1">
    <citation type="submission" date="2022-12" db="EMBL/GenBank/DDBJ databases">
        <title>Dasania phycosphaerae sp. nov., isolated from particulate material of the south coast of Korea.</title>
        <authorList>
            <person name="Jiang Y."/>
        </authorList>
    </citation>
    <scope>NUCLEOTIDE SEQUENCE [LARGE SCALE GENOMIC DNA]</scope>
    <source>
        <strain evidence="2 3">GY-19</strain>
    </source>
</reference>
<dbReference type="EMBL" id="JAPTGG010000016">
    <property type="protein sequence ID" value="MCZ0866764.1"/>
    <property type="molecule type" value="Genomic_DNA"/>
</dbReference>
<protein>
    <submittedName>
        <fullName evidence="2">Uncharacterized protein</fullName>
    </submittedName>
</protein>
<evidence type="ECO:0000313" key="3">
    <source>
        <dbReference type="Proteomes" id="UP001069090"/>
    </source>
</evidence>
<dbReference type="PROSITE" id="PS51257">
    <property type="entry name" value="PROKAR_LIPOPROTEIN"/>
    <property type="match status" value="1"/>
</dbReference>
<dbReference type="Proteomes" id="UP001069090">
    <property type="component" value="Unassembled WGS sequence"/>
</dbReference>
<dbReference type="AlphaFoldDB" id="A0A9J6RQJ8"/>
<proteinExistence type="predicted"/>
<accession>A0A9J6RQJ8</accession>
<comment type="caution">
    <text evidence="2">The sequence shown here is derived from an EMBL/GenBank/DDBJ whole genome shotgun (WGS) entry which is preliminary data.</text>
</comment>
<keyword evidence="3" id="KW-1185">Reference proteome</keyword>
<evidence type="ECO:0000313" key="2">
    <source>
        <dbReference type="EMBL" id="MCZ0866764.1"/>
    </source>
</evidence>
<gene>
    <name evidence="2" type="ORF">O0V09_16245</name>
</gene>
<feature type="chain" id="PRO_5039941049" evidence="1">
    <location>
        <begin position="24"/>
        <end position="119"/>
    </location>
</feature>
<name>A0A9J6RQJ8_9GAMM</name>